<evidence type="ECO:0000256" key="1">
    <source>
        <dbReference type="SAM" id="MobiDB-lite"/>
    </source>
</evidence>
<dbReference type="EMBL" id="JACAZH010000002">
    <property type="protein sequence ID" value="KAF7374191.1"/>
    <property type="molecule type" value="Genomic_DNA"/>
</dbReference>
<keyword evidence="2" id="KW-0812">Transmembrane</keyword>
<name>A0A8H6ZC67_9AGAR</name>
<dbReference type="Proteomes" id="UP000623467">
    <property type="component" value="Unassembled WGS sequence"/>
</dbReference>
<protein>
    <submittedName>
        <fullName evidence="3">Uncharacterized protein</fullName>
    </submittedName>
</protein>
<accession>A0A8H6ZC67</accession>
<dbReference type="AlphaFoldDB" id="A0A8H6ZC67"/>
<evidence type="ECO:0000313" key="3">
    <source>
        <dbReference type="EMBL" id="KAF7374191.1"/>
    </source>
</evidence>
<proteinExistence type="predicted"/>
<reference evidence="3" key="1">
    <citation type="submission" date="2020-05" db="EMBL/GenBank/DDBJ databases">
        <title>Mycena genomes resolve the evolution of fungal bioluminescence.</title>
        <authorList>
            <person name="Tsai I.J."/>
        </authorList>
    </citation>
    <scope>NUCLEOTIDE SEQUENCE</scope>
    <source>
        <strain evidence="3">160909Yilan</strain>
    </source>
</reference>
<sequence>MATGYYEMHGHSARSSLSRQSVSQSLMHASSHPNIVQLYGTASSGNVHAAVFHDDLIPFRRFLDLYKDSQFLTVYIHVYIDSELQALARYLKRVSTIDWDLNCAIYIRCSTGRFCADLVPGYIGRFQFDRFDPQQGLRFLAGENSETTVINCLTLDQYHTTCDWEFSATRFMRTSTSATVNLGRVFDCPSQDTFDDMVEIAWLPNPEFIQCGWDINGKLNFGQATADTADRWTRVNSDDATIFSLRFWGWVTEFWLSQANHVFTTLQISSNLHDYVDGEYSEEADDGNETDQSSGDEEFLKDHDEGYSNDTDDTHQYFACEELENVLESRLGPTAAAADQDSEDVPVSNTLEASVDPGELAATFIRRNVPTSSTVEEIIEDSVSPVASHQDIDEMSVSSTFKVVLNVQLFLIFCPVLFWVLFEV</sequence>
<feature type="region of interest" description="Disordered" evidence="1">
    <location>
        <begin position="281"/>
        <end position="313"/>
    </location>
</feature>
<comment type="caution">
    <text evidence="3">The sequence shown here is derived from an EMBL/GenBank/DDBJ whole genome shotgun (WGS) entry which is preliminary data.</text>
</comment>
<keyword evidence="4" id="KW-1185">Reference proteome</keyword>
<keyword evidence="2" id="KW-0472">Membrane</keyword>
<evidence type="ECO:0000313" key="4">
    <source>
        <dbReference type="Proteomes" id="UP000623467"/>
    </source>
</evidence>
<organism evidence="3 4">
    <name type="scientific">Mycena sanguinolenta</name>
    <dbReference type="NCBI Taxonomy" id="230812"/>
    <lineage>
        <taxon>Eukaryota</taxon>
        <taxon>Fungi</taxon>
        <taxon>Dikarya</taxon>
        <taxon>Basidiomycota</taxon>
        <taxon>Agaricomycotina</taxon>
        <taxon>Agaricomycetes</taxon>
        <taxon>Agaricomycetidae</taxon>
        <taxon>Agaricales</taxon>
        <taxon>Marasmiineae</taxon>
        <taxon>Mycenaceae</taxon>
        <taxon>Mycena</taxon>
    </lineage>
</organism>
<feature type="transmembrane region" description="Helical" evidence="2">
    <location>
        <begin position="403"/>
        <end position="422"/>
    </location>
</feature>
<feature type="compositionally biased region" description="Acidic residues" evidence="1">
    <location>
        <begin position="281"/>
        <end position="297"/>
    </location>
</feature>
<evidence type="ECO:0000256" key="2">
    <source>
        <dbReference type="SAM" id="Phobius"/>
    </source>
</evidence>
<dbReference type="OrthoDB" id="10507057at2759"/>
<gene>
    <name evidence="3" type="ORF">MSAN_00301000</name>
</gene>
<keyword evidence="2" id="KW-1133">Transmembrane helix</keyword>